<dbReference type="Pfam" id="PF13365">
    <property type="entry name" value="Trypsin_2"/>
    <property type="match status" value="1"/>
</dbReference>
<keyword evidence="4" id="KW-0732">Signal</keyword>
<dbReference type="PANTHER" id="PTHR22939:SF129">
    <property type="entry name" value="SERINE PROTEASE HTRA2, MITOCHONDRIAL"/>
    <property type="match status" value="1"/>
</dbReference>
<name>A0A517LYD5_9BACT</name>
<dbReference type="InterPro" id="IPR009003">
    <property type="entry name" value="Peptidase_S1_PA"/>
</dbReference>
<evidence type="ECO:0000256" key="2">
    <source>
        <dbReference type="ARBA" id="ARBA00022670"/>
    </source>
</evidence>
<reference evidence="6 7" key="1">
    <citation type="submission" date="2019-02" db="EMBL/GenBank/DDBJ databases">
        <title>Deep-cultivation of Planctomycetes and their phenomic and genomic characterization uncovers novel biology.</title>
        <authorList>
            <person name="Wiegand S."/>
            <person name="Jogler M."/>
            <person name="Boedeker C."/>
            <person name="Pinto D."/>
            <person name="Vollmers J."/>
            <person name="Rivas-Marin E."/>
            <person name="Kohn T."/>
            <person name="Peeters S.H."/>
            <person name="Heuer A."/>
            <person name="Rast P."/>
            <person name="Oberbeckmann S."/>
            <person name="Bunk B."/>
            <person name="Jeske O."/>
            <person name="Meyerdierks A."/>
            <person name="Storesund J.E."/>
            <person name="Kallscheuer N."/>
            <person name="Luecker S."/>
            <person name="Lage O.M."/>
            <person name="Pohl T."/>
            <person name="Merkel B.J."/>
            <person name="Hornburger P."/>
            <person name="Mueller R.-W."/>
            <person name="Bruemmer F."/>
            <person name="Labrenz M."/>
            <person name="Spormann A.M."/>
            <person name="Op den Camp H."/>
            <person name="Overmann J."/>
            <person name="Amann R."/>
            <person name="Jetten M.S.M."/>
            <person name="Mascher T."/>
            <person name="Medema M.H."/>
            <person name="Devos D.P."/>
            <person name="Kaster A.-K."/>
            <person name="Ovreas L."/>
            <person name="Rohde M."/>
            <person name="Galperin M.Y."/>
            <person name="Jogler C."/>
        </authorList>
    </citation>
    <scope>NUCLEOTIDE SEQUENCE [LARGE SCALE GENOMIC DNA]</scope>
    <source>
        <strain evidence="6 7">EC9</strain>
    </source>
</reference>
<proteinExistence type="inferred from homology"/>
<evidence type="ECO:0000313" key="6">
    <source>
        <dbReference type="EMBL" id="QDS87619.1"/>
    </source>
</evidence>
<dbReference type="KEGG" id="ruv:EC9_17980"/>
<dbReference type="InterPro" id="IPR001940">
    <property type="entry name" value="Peptidase_S1C"/>
</dbReference>
<dbReference type="PRINTS" id="PR00834">
    <property type="entry name" value="PROTEASES2C"/>
</dbReference>
<dbReference type="CDD" id="cd06779">
    <property type="entry name" value="cpPDZ_Deg_HtrA-like"/>
    <property type="match status" value="1"/>
</dbReference>
<feature type="chain" id="PRO_5022129246" evidence="4">
    <location>
        <begin position="35"/>
        <end position="381"/>
    </location>
</feature>
<evidence type="ECO:0000313" key="7">
    <source>
        <dbReference type="Proteomes" id="UP000319557"/>
    </source>
</evidence>
<dbReference type="SUPFAM" id="SSF50156">
    <property type="entry name" value="PDZ domain-like"/>
    <property type="match status" value="1"/>
</dbReference>
<organism evidence="6 7">
    <name type="scientific">Rosistilla ulvae</name>
    <dbReference type="NCBI Taxonomy" id="1930277"/>
    <lineage>
        <taxon>Bacteria</taxon>
        <taxon>Pseudomonadati</taxon>
        <taxon>Planctomycetota</taxon>
        <taxon>Planctomycetia</taxon>
        <taxon>Pirellulales</taxon>
        <taxon>Pirellulaceae</taxon>
        <taxon>Rosistilla</taxon>
    </lineage>
</organism>
<keyword evidence="2 6" id="KW-0645">Protease</keyword>
<dbReference type="SUPFAM" id="SSF50494">
    <property type="entry name" value="Trypsin-like serine proteases"/>
    <property type="match status" value="1"/>
</dbReference>
<evidence type="ECO:0000259" key="5">
    <source>
        <dbReference type="PROSITE" id="PS50106"/>
    </source>
</evidence>
<evidence type="ECO:0000256" key="3">
    <source>
        <dbReference type="ARBA" id="ARBA00022801"/>
    </source>
</evidence>
<evidence type="ECO:0000256" key="4">
    <source>
        <dbReference type="SAM" id="SignalP"/>
    </source>
</evidence>
<dbReference type="Gene3D" id="2.30.42.10">
    <property type="match status" value="1"/>
</dbReference>
<dbReference type="SMART" id="SM00228">
    <property type="entry name" value="PDZ"/>
    <property type="match status" value="1"/>
</dbReference>
<accession>A0A517LYD5</accession>
<protein>
    <submittedName>
        <fullName evidence="6">Putative periplasmic serine endoprotease DegP-like</fullName>
        <ecNumber evidence="6">3.4.21.107</ecNumber>
    </submittedName>
</protein>
<dbReference type="InterPro" id="IPR036034">
    <property type="entry name" value="PDZ_sf"/>
</dbReference>
<dbReference type="PANTHER" id="PTHR22939">
    <property type="entry name" value="SERINE PROTEASE FAMILY S1C HTRA-RELATED"/>
    <property type="match status" value="1"/>
</dbReference>
<dbReference type="GO" id="GO:0006508">
    <property type="term" value="P:proteolysis"/>
    <property type="evidence" value="ECO:0007669"/>
    <property type="project" value="UniProtKB-KW"/>
</dbReference>
<sequence precursor="true">MITPMNPPRIGKPRWLRLILIVAILFAPWAKANAQDDTGPRALSRAFQNAAKLATASVVTVIAYGQNLDDQGMPVGADEADDFDIESPDDGDEISDLDDIPHTKEMLPATGLGSGVILTAEGLIISNNHVIRDARRVIVRLHDGLEITATKVLGDPASDIAIIQIETEEKLVAARLGNSKDLQIGEWVLAIGSPFRLDATVSAGIISAIGRRLDAIRRGRLLQTDAAINPGNSGGPLINLDGEVVGISTAIATRSGGYQGIGFAVPINQANWIARELAEFGEVRRASIGLSLAMLNARIARQLELPMKTGILVVAVTKNHAAAKAGVEPYDVILEFNGQAIVKPRDLQEAIEREPIGSTQQLTLFRKGERLELTVTLEAAL</sequence>
<dbReference type="Pfam" id="PF13180">
    <property type="entry name" value="PDZ_2"/>
    <property type="match status" value="1"/>
</dbReference>
<comment type="similarity">
    <text evidence="1">Belongs to the peptidase S1C family.</text>
</comment>
<dbReference type="AlphaFoldDB" id="A0A517LYD5"/>
<keyword evidence="7" id="KW-1185">Reference proteome</keyword>
<dbReference type="PROSITE" id="PS50106">
    <property type="entry name" value="PDZ"/>
    <property type="match status" value="1"/>
</dbReference>
<dbReference type="OrthoDB" id="248175at2"/>
<keyword evidence="3 6" id="KW-0378">Hydrolase</keyword>
<feature type="domain" description="PDZ" evidence="5">
    <location>
        <begin position="277"/>
        <end position="352"/>
    </location>
</feature>
<dbReference type="Gene3D" id="2.40.10.120">
    <property type="match status" value="1"/>
</dbReference>
<feature type="signal peptide" evidence="4">
    <location>
        <begin position="1"/>
        <end position="34"/>
    </location>
</feature>
<dbReference type="Proteomes" id="UP000319557">
    <property type="component" value="Chromosome"/>
</dbReference>
<dbReference type="InterPro" id="IPR001478">
    <property type="entry name" value="PDZ"/>
</dbReference>
<gene>
    <name evidence="6" type="primary">mucD_1</name>
    <name evidence="6" type="ORF">EC9_17980</name>
</gene>
<dbReference type="EMBL" id="CP036261">
    <property type="protein sequence ID" value="QDS87619.1"/>
    <property type="molecule type" value="Genomic_DNA"/>
</dbReference>
<dbReference type="EC" id="3.4.21.107" evidence="6"/>
<dbReference type="GO" id="GO:0004252">
    <property type="term" value="F:serine-type endopeptidase activity"/>
    <property type="evidence" value="ECO:0007669"/>
    <property type="project" value="InterPro"/>
</dbReference>
<evidence type="ECO:0000256" key="1">
    <source>
        <dbReference type="ARBA" id="ARBA00010541"/>
    </source>
</evidence>